<gene>
    <name evidence="3" type="ORF">soil367_06090</name>
</gene>
<feature type="domain" description="Glycosyltransferase Maf N-terminal" evidence="2">
    <location>
        <begin position="18"/>
        <end position="229"/>
    </location>
</feature>
<organism evidence="3 4">
    <name type="scientific">Hydrocarboniclastica marina</name>
    <dbReference type="NCBI Taxonomy" id="2259620"/>
    <lineage>
        <taxon>Bacteria</taxon>
        <taxon>Pseudomonadati</taxon>
        <taxon>Pseudomonadota</taxon>
        <taxon>Gammaproteobacteria</taxon>
        <taxon>Alteromonadales</taxon>
        <taxon>Alteromonadaceae</taxon>
        <taxon>Hydrocarboniclastica</taxon>
    </lineage>
</organism>
<evidence type="ECO:0000313" key="3">
    <source>
        <dbReference type="EMBL" id="QCF25530.1"/>
    </source>
</evidence>
<dbReference type="PANTHER" id="PTHR41786">
    <property type="entry name" value="MOTILITY ACCESSORY FACTOR MAF"/>
    <property type="match status" value="1"/>
</dbReference>
<dbReference type="InterPro" id="IPR045376">
    <property type="entry name" value="Maf_N"/>
</dbReference>
<protein>
    <submittedName>
        <fullName evidence="3">DUF115 domain-containing protein</fullName>
    </submittedName>
</protein>
<accession>A0A4V1D8K7</accession>
<keyword evidence="4" id="KW-1185">Reference proteome</keyword>
<dbReference type="RefSeq" id="WP_136547899.1">
    <property type="nucleotide sequence ID" value="NZ_CP031093.1"/>
</dbReference>
<evidence type="ECO:0000259" key="2">
    <source>
        <dbReference type="Pfam" id="PF20157"/>
    </source>
</evidence>
<dbReference type="Gene3D" id="3.90.1480.10">
    <property type="entry name" value="Alpha-2,3-sialyltransferase"/>
    <property type="match status" value="1"/>
</dbReference>
<dbReference type="PANTHER" id="PTHR41786:SF1">
    <property type="entry name" value="6-HYDROXYMETHYLPTERIN DIPHOSPHOKINASE MPTE-LIKE DOMAIN-CONTAINING PROTEIN"/>
    <property type="match status" value="1"/>
</dbReference>
<dbReference type="EMBL" id="CP031093">
    <property type="protein sequence ID" value="QCF25530.1"/>
    <property type="molecule type" value="Genomic_DNA"/>
</dbReference>
<reference evidence="3 4" key="1">
    <citation type="submission" date="2018-07" db="EMBL/GenBank/DDBJ databases">
        <title>Marsedoiliclastica nanhaica gen. nov. sp. nov., a novel marine hydrocarbonoclastic bacterium isolated from an in-situ enriched hydrocarbon-degrading consortium in deep-sea sediment.</title>
        <authorList>
            <person name="Dong C."/>
            <person name="Ma T."/>
            <person name="Liu R."/>
            <person name="Shao Z."/>
        </authorList>
    </citation>
    <scope>NUCLEOTIDE SEQUENCE [LARGE SCALE GENOMIC DNA]</scope>
    <source>
        <strain evidence="4">soil36-7</strain>
    </source>
</reference>
<dbReference type="OrthoDB" id="7254531at2"/>
<evidence type="ECO:0000259" key="1">
    <source>
        <dbReference type="Pfam" id="PF01973"/>
    </source>
</evidence>
<proteinExistence type="predicted"/>
<dbReference type="Pfam" id="PF20157">
    <property type="entry name" value="Maf_flag10_N"/>
    <property type="match status" value="1"/>
</dbReference>
<feature type="domain" description="6-hydroxymethylpterin diphosphokinase MptE-like" evidence="1">
    <location>
        <begin position="262"/>
        <end position="431"/>
    </location>
</feature>
<sequence length="701" mass="79040">MAETDEDIAAPFLRRRVNNLAYFRKYRPELYDFFAELQLNHIELVVTPGLTDVDLTDHGQTVYRNHAQSFSRDEVDKFLSENPGDKAMLTLAPSEISSYNPNRFASHAVRQCFQYSSFNKENFKGYFRGESFPSVVFLGCGLGYHIEALATKADIVDAVVFEPDAERFAASLYTVDWEAICTRFRRKGCSISFSIPVSPDSANVRRVLGGKLAEMVPLYPFFTIYYNHLANVELFRTAKDLERDLPIVGANWGGYDFELRGLNNVVHNIESARPYLKPKFKLQSEQPVFVVGSGPSIDKRIADIERHYNKAIVISAGTGLRALLNHGIKPHFHLELDADYIIYEILSDLGKEALHGITLLASIDVNPLVPDLFDKTLFYFKRNNYLPPLLDASAYAVDYCNPTCTNAAMAIACALGFSNIFLFGTDYGYRNKAQHHSRHSIYGDTADSEFSSRMRATAGADQSEIKTFEVPAVDGGYVLTRTDYYAARRQVEQFIEDMSRTKLALNIRNCADGAAIEGAPWLSSQALDELLESHDDSAVTELDRLLPSETGKLSIPLWRKNLELLSREIKSSANAYLQILAHARLNGRRDLVVVGNEVRAYLNRIGPGSGRQTPVAIQMMGYQMLKGSIHHFLYVGLSHGMACETDEELIHFSRGWKKEFEAFLKELPHHFQRAVVEAKPTNEDPWVVRRLIEAEPGLENR</sequence>
<dbReference type="KEGG" id="hmi:soil367_06090"/>
<evidence type="ECO:0000313" key="4">
    <source>
        <dbReference type="Proteomes" id="UP000298049"/>
    </source>
</evidence>
<dbReference type="Pfam" id="PF01973">
    <property type="entry name" value="MptE-like"/>
    <property type="match status" value="1"/>
</dbReference>
<dbReference type="Proteomes" id="UP000298049">
    <property type="component" value="Chromosome"/>
</dbReference>
<dbReference type="InterPro" id="IPR002826">
    <property type="entry name" value="MptE-like"/>
</dbReference>
<name>A0A4V1D8K7_9ALTE</name>
<dbReference type="AlphaFoldDB" id="A0A4V1D8K7"/>